<protein>
    <submittedName>
        <fullName evidence="1">Uncharacterized protein</fullName>
    </submittedName>
</protein>
<evidence type="ECO:0000313" key="1">
    <source>
        <dbReference type="EMBL" id="KAJ9066133.1"/>
    </source>
</evidence>
<dbReference type="Proteomes" id="UP001165960">
    <property type="component" value="Unassembled WGS sequence"/>
</dbReference>
<name>A0ACC2SV33_9FUNG</name>
<keyword evidence="2" id="KW-1185">Reference proteome</keyword>
<gene>
    <name evidence="1" type="ORF">DSO57_1012533</name>
</gene>
<organism evidence="1 2">
    <name type="scientific">Entomophthora muscae</name>
    <dbReference type="NCBI Taxonomy" id="34485"/>
    <lineage>
        <taxon>Eukaryota</taxon>
        <taxon>Fungi</taxon>
        <taxon>Fungi incertae sedis</taxon>
        <taxon>Zoopagomycota</taxon>
        <taxon>Entomophthoromycotina</taxon>
        <taxon>Entomophthoromycetes</taxon>
        <taxon>Entomophthorales</taxon>
        <taxon>Entomophthoraceae</taxon>
        <taxon>Entomophthora</taxon>
    </lineage>
</organism>
<accession>A0ACC2SV33</accession>
<proteinExistence type="predicted"/>
<dbReference type="EMBL" id="QTSX02004305">
    <property type="protein sequence ID" value="KAJ9066133.1"/>
    <property type="molecule type" value="Genomic_DNA"/>
</dbReference>
<sequence length="86" mass="9540">MTPVTYMDIQGLGKCKQDKVLHHDQLQPYKACQKQCETVLPATKQQLLHYSTQAPENLSADLPPEKDILSQGSVETTGSIPQKGFN</sequence>
<reference evidence="1" key="1">
    <citation type="submission" date="2022-04" db="EMBL/GenBank/DDBJ databases">
        <title>Genome of the entomopathogenic fungus Entomophthora muscae.</title>
        <authorList>
            <person name="Elya C."/>
            <person name="Lovett B.R."/>
            <person name="Lee E."/>
            <person name="Macias A.M."/>
            <person name="Hajek A.E."/>
            <person name="De Bivort B.L."/>
            <person name="Kasson M.T."/>
            <person name="De Fine Licht H.H."/>
            <person name="Stajich J.E."/>
        </authorList>
    </citation>
    <scope>NUCLEOTIDE SEQUENCE</scope>
    <source>
        <strain evidence="1">Berkeley</strain>
    </source>
</reference>
<comment type="caution">
    <text evidence="1">The sequence shown here is derived from an EMBL/GenBank/DDBJ whole genome shotgun (WGS) entry which is preliminary data.</text>
</comment>
<evidence type="ECO:0000313" key="2">
    <source>
        <dbReference type="Proteomes" id="UP001165960"/>
    </source>
</evidence>